<evidence type="ECO:0000313" key="4">
    <source>
        <dbReference type="Proteomes" id="UP000011083"/>
    </source>
</evidence>
<proteinExistence type="predicted"/>
<keyword evidence="1" id="KW-0812">Transmembrane</keyword>
<reference evidence="3 4" key="1">
    <citation type="journal article" date="2013" name="Genome Biol.">
        <title>Genome of Acanthamoeba castellanii highlights extensive lateral gene transfer and early evolution of tyrosine kinase signaling.</title>
        <authorList>
            <person name="Clarke M."/>
            <person name="Lohan A.J."/>
            <person name="Liu B."/>
            <person name="Lagkouvardos I."/>
            <person name="Roy S."/>
            <person name="Zafar N."/>
            <person name="Bertelli C."/>
            <person name="Schilde C."/>
            <person name="Kianianmomeni A."/>
            <person name="Burglin T.R."/>
            <person name="Frech C."/>
            <person name="Turcotte B."/>
            <person name="Kopec K.O."/>
            <person name="Synnott J.M."/>
            <person name="Choo C."/>
            <person name="Paponov I."/>
            <person name="Finkler A."/>
            <person name="Soon Heng Tan C."/>
            <person name="Hutchins A.P."/>
            <person name="Weinmeier T."/>
            <person name="Rattei T."/>
            <person name="Chu J.S."/>
            <person name="Gimenez G."/>
            <person name="Irimia M."/>
            <person name="Rigden D.J."/>
            <person name="Fitzpatrick D.A."/>
            <person name="Lorenzo-Morales J."/>
            <person name="Bateman A."/>
            <person name="Chiu C.H."/>
            <person name="Tang P."/>
            <person name="Hegemann P."/>
            <person name="Fromm H."/>
            <person name="Raoult D."/>
            <person name="Greub G."/>
            <person name="Miranda-Saavedra D."/>
            <person name="Chen N."/>
            <person name="Nash P."/>
            <person name="Ginger M.L."/>
            <person name="Horn M."/>
            <person name="Schaap P."/>
            <person name="Caler L."/>
            <person name="Loftus B."/>
        </authorList>
    </citation>
    <scope>NUCLEOTIDE SEQUENCE [LARGE SCALE GENOMIC DNA]</scope>
    <source>
        <strain evidence="3 4">Neff</strain>
    </source>
</reference>
<dbReference type="KEGG" id="acan:ACA1_236680"/>
<sequence length="197" mass="22026">MQAVKTGAHGFKKFYDGVQYVLEIEPVLTIRRIIWIVLGGWVVAGLFLFAGLVLCLTIVGIPMGLEAFRWAIWAILPIGFKPVPIPPEEATSDLHRPGTTYNTAANVIWLVCFGWLIILSLVMAFISNIITIIGIFTAVQFARLSKFSVWPYGMKIVSKKSLKRKRKEERERERAQRVEMGVAGLSAAQTTTQAQAY</sequence>
<name>L8H1H4_ACACF</name>
<dbReference type="PANTHER" id="PTHR42903:SF1">
    <property type="entry name" value="INNER MEMBRANE PROTEIN YCCF"/>
    <property type="match status" value="1"/>
</dbReference>
<feature type="domain" description="Inner membrane component" evidence="2">
    <location>
        <begin position="105"/>
        <end position="153"/>
    </location>
</feature>
<dbReference type="EMBL" id="KB007939">
    <property type="protein sequence ID" value="ELR19080.1"/>
    <property type="molecule type" value="Genomic_DNA"/>
</dbReference>
<dbReference type="Proteomes" id="UP000011083">
    <property type="component" value="Unassembled WGS sequence"/>
</dbReference>
<keyword evidence="1" id="KW-0472">Membrane</keyword>
<feature type="domain" description="Inner membrane component" evidence="2">
    <location>
        <begin position="33"/>
        <end position="79"/>
    </location>
</feature>
<evidence type="ECO:0000313" key="3">
    <source>
        <dbReference type="EMBL" id="ELR19080.1"/>
    </source>
</evidence>
<dbReference type="VEuPathDB" id="AmoebaDB:ACA1_236680"/>
<feature type="transmembrane region" description="Helical" evidence="1">
    <location>
        <begin position="107"/>
        <end position="136"/>
    </location>
</feature>
<gene>
    <name evidence="3" type="ORF">ACA1_236680</name>
</gene>
<organism evidence="3 4">
    <name type="scientific">Acanthamoeba castellanii (strain ATCC 30010 / Neff)</name>
    <dbReference type="NCBI Taxonomy" id="1257118"/>
    <lineage>
        <taxon>Eukaryota</taxon>
        <taxon>Amoebozoa</taxon>
        <taxon>Discosea</taxon>
        <taxon>Longamoebia</taxon>
        <taxon>Centramoebida</taxon>
        <taxon>Acanthamoebidae</taxon>
        <taxon>Acanthamoeba</taxon>
    </lineage>
</organism>
<evidence type="ECO:0000256" key="1">
    <source>
        <dbReference type="SAM" id="Phobius"/>
    </source>
</evidence>
<keyword evidence="1" id="KW-1133">Transmembrane helix</keyword>
<dbReference type="GO" id="GO:0005886">
    <property type="term" value="C:plasma membrane"/>
    <property type="evidence" value="ECO:0007669"/>
    <property type="project" value="TreeGrafter"/>
</dbReference>
<dbReference type="OrthoDB" id="16982at2759"/>
<dbReference type="PANTHER" id="PTHR42903">
    <property type="entry name" value="INNER MEMBRANE PROTEIN YCCF"/>
    <property type="match status" value="1"/>
</dbReference>
<protein>
    <submittedName>
        <fullName evidence="3">Membrane protein, putative</fullName>
    </submittedName>
</protein>
<dbReference type="InterPro" id="IPR052937">
    <property type="entry name" value="Inner_membrane_protein"/>
</dbReference>
<evidence type="ECO:0000259" key="2">
    <source>
        <dbReference type="Pfam" id="PF03733"/>
    </source>
</evidence>
<dbReference type="AlphaFoldDB" id="L8H1H4"/>
<dbReference type="RefSeq" id="XP_004341144.1">
    <property type="nucleotide sequence ID" value="XM_004341096.1"/>
</dbReference>
<accession>L8H1H4</accession>
<keyword evidence="4" id="KW-1185">Reference proteome</keyword>
<dbReference type="Pfam" id="PF03733">
    <property type="entry name" value="YccF"/>
    <property type="match status" value="2"/>
</dbReference>
<dbReference type="GeneID" id="14919850"/>
<feature type="transmembrane region" description="Helical" evidence="1">
    <location>
        <begin position="33"/>
        <end position="58"/>
    </location>
</feature>
<dbReference type="InterPro" id="IPR005185">
    <property type="entry name" value="YccF"/>
</dbReference>